<sequence length="137" mass="15248">MHCLLSCLDSLIHNPACRVRVHFGSSSASGRIKYASYAKQLNDGGFVLQEATPSSYHTEHLLVIEWFKLLFKWPGQARPGQALHKPQYFSPNVCSSTSIATPLKVLIITIIEIAELSCHDCDKQMGEICINSQQETT</sequence>
<organism evidence="1 2">
    <name type="scientific">Glossina austeni</name>
    <name type="common">Savannah tsetse fly</name>
    <dbReference type="NCBI Taxonomy" id="7395"/>
    <lineage>
        <taxon>Eukaryota</taxon>
        <taxon>Metazoa</taxon>
        <taxon>Ecdysozoa</taxon>
        <taxon>Arthropoda</taxon>
        <taxon>Hexapoda</taxon>
        <taxon>Insecta</taxon>
        <taxon>Pterygota</taxon>
        <taxon>Neoptera</taxon>
        <taxon>Endopterygota</taxon>
        <taxon>Diptera</taxon>
        <taxon>Brachycera</taxon>
        <taxon>Muscomorpha</taxon>
        <taxon>Hippoboscoidea</taxon>
        <taxon>Glossinidae</taxon>
        <taxon>Glossina</taxon>
    </lineage>
</organism>
<protein>
    <submittedName>
        <fullName evidence="1">Uncharacterized protein</fullName>
    </submittedName>
</protein>
<dbReference type="VEuPathDB" id="VectorBase:GAUT032365"/>
<dbReference type="AlphaFoldDB" id="A0A1A9VBZ5"/>
<name>A0A1A9VBZ5_GLOAU</name>
<evidence type="ECO:0000313" key="2">
    <source>
        <dbReference type="Proteomes" id="UP000078200"/>
    </source>
</evidence>
<proteinExistence type="predicted"/>
<evidence type="ECO:0000313" key="1">
    <source>
        <dbReference type="EnsemblMetazoa" id="GAUT032365-PA"/>
    </source>
</evidence>
<reference evidence="1" key="1">
    <citation type="submission" date="2020-05" db="UniProtKB">
        <authorList>
            <consortium name="EnsemblMetazoa"/>
        </authorList>
    </citation>
    <scope>IDENTIFICATION</scope>
    <source>
        <strain evidence="1">TTRI</strain>
    </source>
</reference>
<keyword evidence="2" id="KW-1185">Reference proteome</keyword>
<dbReference type="Proteomes" id="UP000078200">
    <property type="component" value="Unassembled WGS sequence"/>
</dbReference>
<accession>A0A1A9VBZ5</accession>
<dbReference type="EnsemblMetazoa" id="GAUT032365-RA">
    <property type="protein sequence ID" value="GAUT032365-PA"/>
    <property type="gene ID" value="GAUT032365"/>
</dbReference>